<reference evidence="11 12" key="1">
    <citation type="submission" date="2024-11" db="EMBL/GenBank/DDBJ databases">
        <title>Chromosome-level genome assembly of the freshwater bivalve Anodonta woodiana.</title>
        <authorList>
            <person name="Chen X."/>
        </authorList>
    </citation>
    <scope>NUCLEOTIDE SEQUENCE [LARGE SCALE GENOMIC DNA]</scope>
    <source>
        <strain evidence="11">MN2024</strain>
        <tissue evidence="11">Gills</tissue>
    </source>
</reference>
<comment type="caution">
    <text evidence="11">The sequence shown here is derived from an EMBL/GenBank/DDBJ whole genome shotgun (WGS) entry which is preliminary data.</text>
</comment>
<feature type="chain" id="PRO_5044882056" description="Peptidase M12B domain-containing protein" evidence="9">
    <location>
        <begin position="24"/>
        <end position="664"/>
    </location>
</feature>
<dbReference type="GO" id="GO:0008237">
    <property type="term" value="F:metallopeptidase activity"/>
    <property type="evidence" value="ECO:0007669"/>
    <property type="project" value="UniProtKB-KW"/>
</dbReference>
<evidence type="ECO:0000313" key="12">
    <source>
        <dbReference type="Proteomes" id="UP001634394"/>
    </source>
</evidence>
<dbReference type="PANTHER" id="PTHR11905">
    <property type="entry name" value="ADAM A DISINTEGRIN AND METALLOPROTEASE DOMAIN"/>
    <property type="match status" value="1"/>
</dbReference>
<dbReference type="Pfam" id="PF17771">
    <property type="entry name" value="ADAMTS_CR_2"/>
    <property type="match status" value="2"/>
</dbReference>
<dbReference type="Pfam" id="PF01421">
    <property type="entry name" value="Reprolysin"/>
    <property type="match status" value="1"/>
</dbReference>
<dbReference type="Proteomes" id="UP001634394">
    <property type="component" value="Unassembled WGS sequence"/>
</dbReference>
<evidence type="ECO:0000313" key="11">
    <source>
        <dbReference type="EMBL" id="KAL3885710.1"/>
    </source>
</evidence>
<proteinExistence type="predicted"/>
<evidence type="ECO:0000256" key="8">
    <source>
        <dbReference type="PROSITE-ProRule" id="PRU00276"/>
    </source>
</evidence>
<keyword evidence="4 8" id="KW-0862">Zinc</keyword>
<keyword evidence="3" id="KW-0378">Hydrolase</keyword>
<organism evidence="11 12">
    <name type="scientific">Sinanodonta woodiana</name>
    <name type="common">Chinese pond mussel</name>
    <name type="synonym">Anodonta woodiana</name>
    <dbReference type="NCBI Taxonomy" id="1069815"/>
    <lineage>
        <taxon>Eukaryota</taxon>
        <taxon>Metazoa</taxon>
        <taxon>Spiralia</taxon>
        <taxon>Lophotrochozoa</taxon>
        <taxon>Mollusca</taxon>
        <taxon>Bivalvia</taxon>
        <taxon>Autobranchia</taxon>
        <taxon>Heteroconchia</taxon>
        <taxon>Palaeoheterodonta</taxon>
        <taxon>Unionida</taxon>
        <taxon>Unionoidea</taxon>
        <taxon>Unionidae</taxon>
        <taxon>Unioninae</taxon>
        <taxon>Sinanodonta</taxon>
    </lineage>
</organism>
<dbReference type="InterPro" id="IPR024079">
    <property type="entry name" value="MetalloPept_cat_dom_sf"/>
</dbReference>
<keyword evidence="12" id="KW-1185">Reference proteome</keyword>
<feature type="binding site" evidence="8">
    <location>
        <position position="216"/>
    </location>
    <ligand>
        <name>Zn(2+)</name>
        <dbReference type="ChEBI" id="CHEBI:29105"/>
        <note>catalytic</note>
    </ligand>
</feature>
<keyword evidence="7" id="KW-0325">Glycoprotein</keyword>
<keyword evidence="9" id="KW-0732">Signal</keyword>
<dbReference type="EMBL" id="JBJQND010000002">
    <property type="protein sequence ID" value="KAL3885710.1"/>
    <property type="molecule type" value="Genomic_DNA"/>
</dbReference>
<evidence type="ECO:0000256" key="9">
    <source>
        <dbReference type="SAM" id="SignalP"/>
    </source>
</evidence>
<dbReference type="AlphaFoldDB" id="A0ABD3XHZ5"/>
<protein>
    <recommendedName>
        <fullName evidence="10">Peptidase M12B domain-containing protein</fullName>
    </recommendedName>
</protein>
<dbReference type="Gene3D" id="3.40.1620.60">
    <property type="match status" value="2"/>
</dbReference>
<dbReference type="InterPro" id="IPR041645">
    <property type="entry name" value="ADAMTS_CR_2"/>
</dbReference>
<evidence type="ECO:0000256" key="6">
    <source>
        <dbReference type="ARBA" id="ARBA00023157"/>
    </source>
</evidence>
<feature type="binding site" evidence="8">
    <location>
        <position position="220"/>
    </location>
    <ligand>
        <name>Zn(2+)</name>
        <dbReference type="ChEBI" id="CHEBI:29105"/>
        <note>catalytic</note>
    </ligand>
</feature>
<accession>A0ABD3XHZ5</accession>
<feature type="binding site" evidence="8">
    <location>
        <position position="226"/>
    </location>
    <ligand>
        <name>Zn(2+)</name>
        <dbReference type="ChEBI" id="CHEBI:29105"/>
        <note>catalytic</note>
    </ligand>
</feature>
<dbReference type="InterPro" id="IPR001590">
    <property type="entry name" value="Peptidase_M12B"/>
</dbReference>
<name>A0ABD3XHZ5_SINWO</name>
<evidence type="ECO:0000256" key="2">
    <source>
        <dbReference type="ARBA" id="ARBA00022723"/>
    </source>
</evidence>
<sequence>MAFHSGYLLLVILLCNIFLWTNARYEAGEEILAARFTESRGTLIGPIIDYKIEVLVVVDYSFFKHWLDKTNGTDAVIKQRETESAIEQYVGSLLYTVNLAYTNLGRYGLHMRIEPVAVLITTTPTESPWTEQVKVVSPSGAIVEPIRVLQLFKVFSSIATTVIPHDHAVLLTKYEIQIHSGESRVGYANIGTMCSDRSISVIQDSMHIYTAFTIAHELGHSLGSEHDGDGNICSPQHGFMMAPGPSDDRHNKWLFSSCTANYIHHYMNRLSWKDSNCLRKDDYLLTLPRVRIYSKQVYGLIYGADDQCQMKYGPESYVCRSAYNHTYERVCSSLFCFNPKNKLCHELEAGEGTPCGNQKWCILGKCDHDENAAIVSDSCPLGDQPGGVYRGITCPSLISGSPQRCYNNYISKICCNSCSRYKGTLNGLNKTVDELCKDEYGQDSYFCRGALVYEGGPYENTICTELMCAVPNWDRLCLKTIPADGTPCGYMKLCKQQRCVHSDFATPVPDTCPYGDQPGKVEDDLNCTSLIKAKPYRCFESWTNRTCCATCRMASPLLGNRNAANSECCYRTFSQTLVIHIQSDVLSIKYGDMSDKLKYSIYMYIYIYIYDISPYFIDKTSDSCVAHFKFLPCSKYTLVSNNCTEHGAESVLVKLPGPATVVNI</sequence>
<dbReference type="PANTHER" id="PTHR11905:SF159">
    <property type="entry name" value="ADAM METALLOPROTEASE"/>
    <property type="match status" value="1"/>
</dbReference>
<keyword evidence="5" id="KW-0482">Metalloprotease</keyword>
<evidence type="ECO:0000256" key="5">
    <source>
        <dbReference type="ARBA" id="ARBA00023049"/>
    </source>
</evidence>
<keyword evidence="1" id="KW-0645">Protease</keyword>
<evidence type="ECO:0000256" key="7">
    <source>
        <dbReference type="ARBA" id="ARBA00023180"/>
    </source>
</evidence>
<dbReference type="GO" id="GO:0006508">
    <property type="term" value="P:proteolysis"/>
    <property type="evidence" value="ECO:0007669"/>
    <property type="project" value="UniProtKB-KW"/>
</dbReference>
<evidence type="ECO:0000256" key="3">
    <source>
        <dbReference type="ARBA" id="ARBA00022801"/>
    </source>
</evidence>
<comment type="caution">
    <text evidence="8">Lacks conserved residue(s) required for the propagation of feature annotation.</text>
</comment>
<dbReference type="SUPFAM" id="SSF55486">
    <property type="entry name" value="Metalloproteases ('zincins'), catalytic domain"/>
    <property type="match status" value="1"/>
</dbReference>
<gene>
    <name evidence="11" type="ORF">ACJMK2_025756</name>
</gene>
<evidence type="ECO:0000256" key="4">
    <source>
        <dbReference type="ARBA" id="ARBA00022833"/>
    </source>
</evidence>
<keyword evidence="2 8" id="KW-0479">Metal-binding</keyword>
<evidence type="ECO:0000259" key="10">
    <source>
        <dbReference type="PROSITE" id="PS50215"/>
    </source>
</evidence>
<feature type="active site" evidence="8">
    <location>
        <position position="217"/>
    </location>
</feature>
<dbReference type="PROSITE" id="PS50215">
    <property type="entry name" value="ADAM_MEPRO"/>
    <property type="match status" value="1"/>
</dbReference>
<feature type="signal peptide" evidence="9">
    <location>
        <begin position="1"/>
        <end position="23"/>
    </location>
</feature>
<dbReference type="Gene3D" id="3.40.390.10">
    <property type="entry name" value="Collagenase (Catalytic Domain)"/>
    <property type="match status" value="1"/>
</dbReference>
<keyword evidence="6" id="KW-1015">Disulfide bond</keyword>
<dbReference type="GO" id="GO:0046872">
    <property type="term" value="F:metal ion binding"/>
    <property type="evidence" value="ECO:0007669"/>
    <property type="project" value="UniProtKB-KW"/>
</dbReference>
<feature type="domain" description="Peptidase M12B" evidence="10">
    <location>
        <begin position="50"/>
        <end position="269"/>
    </location>
</feature>
<evidence type="ECO:0000256" key="1">
    <source>
        <dbReference type="ARBA" id="ARBA00022670"/>
    </source>
</evidence>